<accession>A0A1Q5UMM6</accession>
<dbReference type="OrthoDB" id="4232400at2759"/>
<comment type="caution">
    <text evidence="1">The sequence shown here is derived from an EMBL/GenBank/DDBJ whole genome shotgun (WGS) entry which is preliminary data.</text>
</comment>
<dbReference type="PANTHER" id="PTHR40628">
    <property type="entry name" value="CHROMO DOMAIN-CONTAINING PROTEIN"/>
    <property type="match status" value="1"/>
</dbReference>
<dbReference type="AlphaFoldDB" id="A0A1Q5UMM6"/>
<reference evidence="1 2" key="1">
    <citation type="submission" date="2016-10" db="EMBL/GenBank/DDBJ databases">
        <title>Genome sequence of the ascomycete fungus Penicillium subrubescens.</title>
        <authorList>
            <person name="De Vries R.P."/>
            <person name="Peng M."/>
            <person name="Dilokpimol A."/>
            <person name="Hilden K."/>
            <person name="Makela M.R."/>
            <person name="Grigoriev I."/>
            <person name="Riley R."/>
            <person name="Granchi Z."/>
        </authorList>
    </citation>
    <scope>NUCLEOTIDE SEQUENCE [LARGE SCALE GENOMIC DNA]</scope>
    <source>
        <strain evidence="1 2">CBS 132785</strain>
    </source>
</reference>
<evidence type="ECO:0000313" key="2">
    <source>
        <dbReference type="Proteomes" id="UP000186955"/>
    </source>
</evidence>
<dbReference type="PANTHER" id="PTHR40628:SF1">
    <property type="entry name" value="CHROMO DOMAIN-CONTAINING PROTEIN"/>
    <property type="match status" value="1"/>
</dbReference>
<sequence>MKDRSWFGDNYTPFDTFFEKDSVITAPIKVIGVGTVTLRVKKYSLDDGAGAHGKLRLENVLHAPDGICNMLGNVASERYTISVLSFNPDDGLCSWSLDKCSPQAPIAWLSQKRFLEILLSEPPFSPVVGPSPFNPEVPYQLRATWPVAEQQKFAALKGSQETSETSPENLPLNPTEKARLTKHWVNEFRFLRSYGLSIYSKEYQ</sequence>
<dbReference type="EMBL" id="MNBE01000125">
    <property type="protein sequence ID" value="OKP13746.1"/>
    <property type="molecule type" value="Genomic_DNA"/>
</dbReference>
<evidence type="ECO:0000313" key="1">
    <source>
        <dbReference type="EMBL" id="OKP13746.1"/>
    </source>
</evidence>
<gene>
    <name evidence="1" type="ORF">PENSUB_545</name>
</gene>
<dbReference type="Proteomes" id="UP000186955">
    <property type="component" value="Unassembled WGS sequence"/>
</dbReference>
<dbReference type="STRING" id="1316194.A0A1Q5UMM6"/>
<keyword evidence="2" id="KW-1185">Reference proteome</keyword>
<protein>
    <submittedName>
        <fullName evidence="1">Uncharacterized protein</fullName>
    </submittedName>
</protein>
<proteinExistence type="predicted"/>
<organism evidence="1 2">
    <name type="scientific">Penicillium subrubescens</name>
    <dbReference type="NCBI Taxonomy" id="1316194"/>
    <lineage>
        <taxon>Eukaryota</taxon>
        <taxon>Fungi</taxon>
        <taxon>Dikarya</taxon>
        <taxon>Ascomycota</taxon>
        <taxon>Pezizomycotina</taxon>
        <taxon>Eurotiomycetes</taxon>
        <taxon>Eurotiomycetidae</taxon>
        <taxon>Eurotiales</taxon>
        <taxon>Aspergillaceae</taxon>
        <taxon>Penicillium</taxon>
    </lineage>
</organism>
<name>A0A1Q5UMM6_9EURO</name>